<evidence type="ECO:0008006" key="5">
    <source>
        <dbReference type="Google" id="ProtNLM"/>
    </source>
</evidence>
<dbReference type="InterPro" id="IPR012337">
    <property type="entry name" value="RNaseH-like_sf"/>
</dbReference>
<keyword evidence="1" id="KW-0540">Nuclease</keyword>
<gene>
    <name evidence="3" type="ORF">LITE_LOCUS16524</name>
</gene>
<name>A0AAV0K0X4_9ROSI</name>
<dbReference type="GO" id="GO:0008408">
    <property type="term" value="F:3'-5' exonuclease activity"/>
    <property type="evidence" value="ECO:0007669"/>
    <property type="project" value="TreeGrafter"/>
</dbReference>
<evidence type="ECO:0000256" key="2">
    <source>
        <dbReference type="ARBA" id="ARBA00022801"/>
    </source>
</evidence>
<dbReference type="InterPro" id="IPR036397">
    <property type="entry name" value="RNaseH_sf"/>
</dbReference>
<dbReference type="AlphaFoldDB" id="A0AAV0K0X4"/>
<dbReference type="Proteomes" id="UP001154282">
    <property type="component" value="Unassembled WGS sequence"/>
</dbReference>
<keyword evidence="2" id="KW-0378">Hydrolase</keyword>
<dbReference type="Gene3D" id="3.30.420.10">
    <property type="entry name" value="Ribonuclease H-like superfamily/Ribonuclease H"/>
    <property type="match status" value="1"/>
</dbReference>
<dbReference type="EMBL" id="CAMGYJ010000005">
    <property type="protein sequence ID" value="CAI0415144.1"/>
    <property type="molecule type" value="Genomic_DNA"/>
</dbReference>
<dbReference type="InterPro" id="IPR051132">
    <property type="entry name" value="3-5_Exonuclease_domain"/>
</dbReference>
<evidence type="ECO:0000256" key="1">
    <source>
        <dbReference type="ARBA" id="ARBA00022722"/>
    </source>
</evidence>
<dbReference type="PANTHER" id="PTHR13620">
    <property type="entry name" value="3-5 EXONUCLEASE"/>
    <property type="match status" value="1"/>
</dbReference>
<protein>
    <recommendedName>
        <fullName evidence="5">3'-5' exonuclease domain-containing protein</fullName>
    </recommendedName>
</protein>
<dbReference type="GO" id="GO:0005634">
    <property type="term" value="C:nucleus"/>
    <property type="evidence" value="ECO:0007669"/>
    <property type="project" value="TreeGrafter"/>
</dbReference>
<comment type="caution">
    <text evidence="3">The sequence shown here is derived from an EMBL/GenBank/DDBJ whole genome shotgun (WGS) entry which is preliminary data.</text>
</comment>
<proteinExistence type="predicted"/>
<reference evidence="3" key="1">
    <citation type="submission" date="2022-08" db="EMBL/GenBank/DDBJ databases">
        <authorList>
            <person name="Gutierrez-Valencia J."/>
        </authorList>
    </citation>
    <scope>NUCLEOTIDE SEQUENCE</scope>
</reference>
<dbReference type="GO" id="GO:0005737">
    <property type="term" value="C:cytoplasm"/>
    <property type="evidence" value="ECO:0007669"/>
    <property type="project" value="TreeGrafter"/>
</dbReference>
<evidence type="ECO:0000313" key="4">
    <source>
        <dbReference type="Proteomes" id="UP001154282"/>
    </source>
</evidence>
<evidence type="ECO:0000313" key="3">
    <source>
        <dbReference type="EMBL" id="CAI0415144.1"/>
    </source>
</evidence>
<dbReference type="SUPFAM" id="SSF53098">
    <property type="entry name" value="Ribonuclease H-like"/>
    <property type="match status" value="1"/>
</dbReference>
<dbReference type="CDD" id="cd06141">
    <property type="entry name" value="WRN_exo"/>
    <property type="match status" value="1"/>
</dbReference>
<organism evidence="3 4">
    <name type="scientific">Linum tenue</name>
    <dbReference type="NCBI Taxonomy" id="586396"/>
    <lineage>
        <taxon>Eukaryota</taxon>
        <taxon>Viridiplantae</taxon>
        <taxon>Streptophyta</taxon>
        <taxon>Embryophyta</taxon>
        <taxon>Tracheophyta</taxon>
        <taxon>Spermatophyta</taxon>
        <taxon>Magnoliopsida</taxon>
        <taxon>eudicotyledons</taxon>
        <taxon>Gunneridae</taxon>
        <taxon>Pentapetalae</taxon>
        <taxon>rosids</taxon>
        <taxon>fabids</taxon>
        <taxon>Malpighiales</taxon>
        <taxon>Linaceae</taxon>
        <taxon>Linum</taxon>
    </lineage>
</organism>
<sequence length="215" mass="24426">MADDGEITIEGAYTGSTKFRLYTVTFFGTPISVTVTSNPSAVSKWVRKTVFFHRRRREPMVVGTGVQWTAFHGSSSPAQTLHLCVGTRCLIFQLYRADRVPLSLRKFLYHTGNTFVGLWNGSDQRKLYESEHVVGIHDLLDLRKYAEADDGRSLRGASAEEIVREVLGYEGVRLEKEISLSDWGRRDLGRDQVMQACVDAYVSFRIGRDLRAWEL</sequence>
<accession>A0AAV0K0X4</accession>
<keyword evidence="4" id="KW-1185">Reference proteome</keyword>
<dbReference type="PANTHER" id="PTHR13620:SF59">
    <property type="entry name" value="POLYNUCLEOTIDYL TRANSFERASE, RIBONUCLEASE H-LIKE SUPERFAMILY PROTEIN"/>
    <property type="match status" value="1"/>
</dbReference>
<dbReference type="GO" id="GO:0003676">
    <property type="term" value="F:nucleic acid binding"/>
    <property type="evidence" value="ECO:0007669"/>
    <property type="project" value="InterPro"/>
</dbReference>